<evidence type="ECO:0008006" key="4">
    <source>
        <dbReference type="Google" id="ProtNLM"/>
    </source>
</evidence>
<dbReference type="EMBL" id="UYRU01000958">
    <property type="protein sequence ID" value="VDK30929.1"/>
    <property type="molecule type" value="Genomic_DNA"/>
</dbReference>
<feature type="non-terminal residue" evidence="2">
    <location>
        <position position="65"/>
    </location>
</feature>
<accession>A0A3P6P3U2</accession>
<protein>
    <recommendedName>
        <fullName evidence="4">Major facilitator superfamily (MFS) profile domain-containing protein</fullName>
    </recommendedName>
</protein>
<gene>
    <name evidence="2" type="ORF">DILT_LOCUS260</name>
</gene>
<dbReference type="OrthoDB" id="196650at2759"/>
<keyword evidence="1" id="KW-0812">Transmembrane</keyword>
<keyword evidence="1" id="KW-0472">Membrane</keyword>
<organism evidence="2 3">
    <name type="scientific">Dibothriocephalus latus</name>
    <name type="common">Fish tapeworm</name>
    <name type="synonym">Diphyllobothrium latum</name>
    <dbReference type="NCBI Taxonomy" id="60516"/>
    <lineage>
        <taxon>Eukaryota</taxon>
        <taxon>Metazoa</taxon>
        <taxon>Spiralia</taxon>
        <taxon>Lophotrochozoa</taxon>
        <taxon>Platyhelminthes</taxon>
        <taxon>Cestoda</taxon>
        <taxon>Eucestoda</taxon>
        <taxon>Diphyllobothriidea</taxon>
        <taxon>Diphyllobothriidae</taxon>
        <taxon>Dibothriocephalus</taxon>
    </lineage>
</organism>
<name>A0A3P6P3U2_DIBLA</name>
<dbReference type="SUPFAM" id="SSF103473">
    <property type="entry name" value="MFS general substrate transporter"/>
    <property type="match status" value="1"/>
</dbReference>
<evidence type="ECO:0000256" key="1">
    <source>
        <dbReference type="SAM" id="Phobius"/>
    </source>
</evidence>
<evidence type="ECO:0000313" key="3">
    <source>
        <dbReference type="Proteomes" id="UP000281553"/>
    </source>
</evidence>
<reference evidence="2 3" key="1">
    <citation type="submission" date="2018-11" db="EMBL/GenBank/DDBJ databases">
        <authorList>
            <consortium name="Pathogen Informatics"/>
        </authorList>
    </citation>
    <scope>NUCLEOTIDE SEQUENCE [LARGE SCALE GENOMIC DNA]</scope>
</reference>
<proteinExistence type="predicted"/>
<evidence type="ECO:0000313" key="2">
    <source>
        <dbReference type="EMBL" id="VDK30929.1"/>
    </source>
</evidence>
<feature type="transmembrane region" description="Helical" evidence="1">
    <location>
        <begin position="12"/>
        <end position="32"/>
    </location>
</feature>
<dbReference type="Proteomes" id="UP000281553">
    <property type="component" value="Unassembled WGS sequence"/>
</dbReference>
<sequence length="65" mass="7089">MLPNLTVTPIYFGIVSYLMWAVSGASFFFFLISRLLNGAARANVAVLSAMVSDISNKETRTRGMA</sequence>
<keyword evidence="3" id="KW-1185">Reference proteome</keyword>
<keyword evidence="1" id="KW-1133">Transmembrane helix</keyword>
<dbReference type="InterPro" id="IPR036259">
    <property type="entry name" value="MFS_trans_sf"/>
</dbReference>
<dbReference type="Gene3D" id="1.20.1250.20">
    <property type="entry name" value="MFS general substrate transporter like domains"/>
    <property type="match status" value="1"/>
</dbReference>
<dbReference type="AlphaFoldDB" id="A0A3P6P3U2"/>